<dbReference type="EMBL" id="BGPR01016024">
    <property type="protein sequence ID" value="GBN71551.1"/>
    <property type="molecule type" value="Genomic_DNA"/>
</dbReference>
<dbReference type="AlphaFoldDB" id="A0A4Y2R7B4"/>
<dbReference type="InterPro" id="IPR012337">
    <property type="entry name" value="RNaseH-like_sf"/>
</dbReference>
<dbReference type="InterPro" id="IPR001584">
    <property type="entry name" value="Integrase_cat-core"/>
</dbReference>
<name>A0A4Y2R7B4_ARAVE</name>
<accession>A0A4Y2R7B4</accession>
<gene>
    <name evidence="2" type="ORF">AVEN_275629_1</name>
</gene>
<comment type="caution">
    <text evidence="2">The sequence shown here is derived from an EMBL/GenBank/DDBJ whole genome shotgun (WGS) entry which is preliminary data.</text>
</comment>
<dbReference type="PANTHER" id="PTHR37984">
    <property type="entry name" value="PROTEIN CBG26694"/>
    <property type="match status" value="1"/>
</dbReference>
<feature type="domain" description="Integrase catalytic" evidence="1">
    <location>
        <begin position="1"/>
        <end position="112"/>
    </location>
</feature>
<dbReference type="SUPFAM" id="SSF53098">
    <property type="entry name" value="Ribonuclease H-like"/>
    <property type="match status" value="1"/>
</dbReference>
<sequence>MISALKQIFRTHGIPRRLHSDNGPPFDIKQFAYFTKRYDIEHVTSSPKYPKSNEMVERAIGTMQAIVYKVIKDGGDPNLTMLEYNTTPKFNLLSPAQTLTGRVLRTILQTKSFLLKPK</sequence>
<dbReference type="PROSITE" id="PS50994">
    <property type="entry name" value="INTEGRASE"/>
    <property type="match status" value="1"/>
</dbReference>
<evidence type="ECO:0000313" key="3">
    <source>
        <dbReference type="Proteomes" id="UP000499080"/>
    </source>
</evidence>
<evidence type="ECO:0000259" key="1">
    <source>
        <dbReference type="PROSITE" id="PS50994"/>
    </source>
</evidence>
<dbReference type="PANTHER" id="PTHR37984:SF7">
    <property type="entry name" value="INTEGRASE CATALYTIC DOMAIN-CONTAINING PROTEIN"/>
    <property type="match status" value="1"/>
</dbReference>
<dbReference type="OrthoDB" id="6419861at2759"/>
<reference evidence="2 3" key="1">
    <citation type="journal article" date="2019" name="Sci. Rep.">
        <title>Orb-weaving spider Araneus ventricosus genome elucidates the spidroin gene catalogue.</title>
        <authorList>
            <person name="Kono N."/>
            <person name="Nakamura H."/>
            <person name="Ohtoshi R."/>
            <person name="Moran D.A.P."/>
            <person name="Shinohara A."/>
            <person name="Yoshida Y."/>
            <person name="Fujiwara M."/>
            <person name="Mori M."/>
            <person name="Tomita M."/>
            <person name="Arakawa K."/>
        </authorList>
    </citation>
    <scope>NUCLEOTIDE SEQUENCE [LARGE SCALE GENOMIC DNA]</scope>
</reference>
<dbReference type="GO" id="GO:0003676">
    <property type="term" value="F:nucleic acid binding"/>
    <property type="evidence" value="ECO:0007669"/>
    <property type="project" value="InterPro"/>
</dbReference>
<dbReference type="GO" id="GO:0015074">
    <property type="term" value="P:DNA integration"/>
    <property type="evidence" value="ECO:0007669"/>
    <property type="project" value="InterPro"/>
</dbReference>
<keyword evidence="3" id="KW-1185">Reference proteome</keyword>
<dbReference type="Gene3D" id="3.30.420.10">
    <property type="entry name" value="Ribonuclease H-like superfamily/Ribonuclease H"/>
    <property type="match status" value="1"/>
</dbReference>
<dbReference type="InterPro" id="IPR036397">
    <property type="entry name" value="RNaseH_sf"/>
</dbReference>
<evidence type="ECO:0000313" key="2">
    <source>
        <dbReference type="EMBL" id="GBN71551.1"/>
    </source>
</evidence>
<proteinExistence type="predicted"/>
<protein>
    <recommendedName>
        <fullName evidence="1">Integrase catalytic domain-containing protein</fullName>
    </recommendedName>
</protein>
<dbReference type="Proteomes" id="UP000499080">
    <property type="component" value="Unassembled WGS sequence"/>
</dbReference>
<organism evidence="2 3">
    <name type="scientific">Araneus ventricosus</name>
    <name type="common">Orbweaver spider</name>
    <name type="synonym">Epeira ventricosa</name>
    <dbReference type="NCBI Taxonomy" id="182803"/>
    <lineage>
        <taxon>Eukaryota</taxon>
        <taxon>Metazoa</taxon>
        <taxon>Ecdysozoa</taxon>
        <taxon>Arthropoda</taxon>
        <taxon>Chelicerata</taxon>
        <taxon>Arachnida</taxon>
        <taxon>Araneae</taxon>
        <taxon>Araneomorphae</taxon>
        <taxon>Entelegynae</taxon>
        <taxon>Araneoidea</taxon>
        <taxon>Araneidae</taxon>
        <taxon>Araneus</taxon>
    </lineage>
</organism>
<dbReference type="InterPro" id="IPR050951">
    <property type="entry name" value="Retrovirus_Pol_polyprotein"/>
</dbReference>